<evidence type="ECO:0000256" key="1">
    <source>
        <dbReference type="PROSITE-ProRule" id="PRU00339"/>
    </source>
</evidence>
<dbReference type="SUPFAM" id="SSF48452">
    <property type="entry name" value="TPR-like"/>
    <property type="match status" value="1"/>
</dbReference>
<name>A0A0G4I5R2_9ALVE</name>
<feature type="compositionally biased region" description="Polar residues" evidence="2">
    <location>
        <begin position="423"/>
        <end position="432"/>
    </location>
</feature>
<dbReference type="InterPro" id="IPR011990">
    <property type="entry name" value="TPR-like_helical_dom_sf"/>
</dbReference>
<dbReference type="SMART" id="SM00028">
    <property type="entry name" value="TPR"/>
    <property type="match status" value="2"/>
</dbReference>
<feature type="compositionally biased region" description="Basic and acidic residues" evidence="2">
    <location>
        <begin position="287"/>
        <end position="303"/>
    </location>
</feature>
<dbReference type="EMBL" id="CDMZ01005227">
    <property type="protein sequence ID" value="CEM52345.1"/>
    <property type="molecule type" value="Genomic_DNA"/>
</dbReference>
<feature type="region of interest" description="Disordered" evidence="2">
    <location>
        <begin position="383"/>
        <end position="446"/>
    </location>
</feature>
<evidence type="ECO:0000256" key="3">
    <source>
        <dbReference type="SAM" id="Phobius"/>
    </source>
</evidence>
<evidence type="ECO:0000313" key="4">
    <source>
        <dbReference type="EMBL" id="CEM52345.1"/>
    </source>
</evidence>
<keyword evidence="3" id="KW-1133">Transmembrane helix</keyword>
<sequence length="522" mass="55898">MALHPTFSPVHTPSLIHDLAGLKSRKDTAVWLSEGTKVVTGYGPGTVVKERGDGIVEVDFNFGRGFLNRDDVRKDLEAEVLTEIEGLRSEGERLVAEKDLKQAAWLFEKALRSVPYAKHDLAKVKIALSKICLQSAACHLALDDLDRGLHNCLLALRYDPANARALYVHGQIHSRLGNFREADATLRKALRLHGSDKKKGLSSEIRKELKLNRERLESASRAAKRLPPNSHSGQGAASPHMGAPSGGAHAHAMTRLRTQFETSDGLVAADPGAESGVGGDLLVADSADERGRGESDNSDTERKPTKKARTTRYSTGGNGGANRRAAGGTDTERDGLFGAERSDDDEEARAFERLMRRSLRATGFAEEFQRGIAPIPLFPPTATHTGRQHQAQRQIAPPAGQQARGGGAGGNGGGGIMGLLHQSLPTDTTITPMPQDHIPVEPSRSVSEVGQLGLVSGVAEREKEAGEASKKLMMAGGSLRGQDEEDTASLWMRRAFVLIGSHLGAFVGGALLTAGLVKFLQK</sequence>
<dbReference type="PROSITE" id="PS50005">
    <property type="entry name" value="TPR"/>
    <property type="match status" value="1"/>
</dbReference>
<dbReference type="InterPro" id="IPR019734">
    <property type="entry name" value="TPR_rpt"/>
</dbReference>
<keyword evidence="3" id="KW-0472">Membrane</keyword>
<feature type="compositionally biased region" description="Gly residues" evidence="2">
    <location>
        <begin position="403"/>
        <end position="417"/>
    </location>
</feature>
<keyword evidence="1" id="KW-0802">TPR repeat</keyword>
<protein>
    <submittedName>
        <fullName evidence="4">Uncharacterized protein</fullName>
    </submittedName>
</protein>
<proteinExistence type="predicted"/>
<reference evidence="4" key="1">
    <citation type="submission" date="2014-11" db="EMBL/GenBank/DDBJ databases">
        <authorList>
            <person name="Otto D Thomas"/>
            <person name="Naeem Raeece"/>
        </authorList>
    </citation>
    <scope>NUCLEOTIDE SEQUENCE</scope>
</reference>
<evidence type="ECO:0000256" key="2">
    <source>
        <dbReference type="SAM" id="MobiDB-lite"/>
    </source>
</evidence>
<feature type="compositionally biased region" description="Low complexity" evidence="2">
    <location>
        <begin position="391"/>
        <end position="402"/>
    </location>
</feature>
<organism evidence="4">
    <name type="scientific">Chromera velia CCMP2878</name>
    <dbReference type="NCBI Taxonomy" id="1169474"/>
    <lineage>
        <taxon>Eukaryota</taxon>
        <taxon>Sar</taxon>
        <taxon>Alveolata</taxon>
        <taxon>Colpodellida</taxon>
        <taxon>Chromeraceae</taxon>
        <taxon>Chromera</taxon>
    </lineage>
</organism>
<feature type="region of interest" description="Disordered" evidence="2">
    <location>
        <begin position="217"/>
        <end position="250"/>
    </location>
</feature>
<dbReference type="Gene3D" id="1.25.40.10">
    <property type="entry name" value="Tetratricopeptide repeat domain"/>
    <property type="match status" value="1"/>
</dbReference>
<gene>
    <name evidence="4" type="ORF">Cvel_1868</name>
</gene>
<dbReference type="AlphaFoldDB" id="A0A0G4I5R2"/>
<dbReference type="PANTHER" id="PTHR46512">
    <property type="entry name" value="PEPTIDYLPROLYL ISOMERASE"/>
    <property type="match status" value="1"/>
</dbReference>
<feature type="repeat" description="TPR" evidence="1">
    <location>
        <begin position="163"/>
        <end position="196"/>
    </location>
</feature>
<dbReference type="InterPro" id="IPR050754">
    <property type="entry name" value="FKBP4/5/8-like"/>
</dbReference>
<feature type="region of interest" description="Disordered" evidence="2">
    <location>
        <begin position="267"/>
        <end position="345"/>
    </location>
</feature>
<feature type="transmembrane region" description="Helical" evidence="3">
    <location>
        <begin position="495"/>
        <end position="517"/>
    </location>
</feature>
<keyword evidence="3" id="KW-0812">Transmembrane</keyword>
<dbReference type="VEuPathDB" id="CryptoDB:Cvel_1868"/>
<accession>A0A0G4I5R2</accession>